<dbReference type="RefSeq" id="WP_216926695.1">
    <property type="nucleotide sequence ID" value="NZ_JAHOPC010000015.1"/>
</dbReference>
<name>A0ABS6IB41_9MICC</name>
<accession>A0ABS6IB41</accession>
<comment type="caution">
    <text evidence="1">The sequence shown here is derived from an EMBL/GenBank/DDBJ whole genome shotgun (WGS) entry which is preliminary data.</text>
</comment>
<evidence type="ECO:0000313" key="2">
    <source>
        <dbReference type="Proteomes" id="UP000824166"/>
    </source>
</evidence>
<reference evidence="1 2" key="1">
    <citation type="submission" date="2021-06" db="EMBL/GenBank/DDBJ databases">
        <authorList>
            <person name="Jeong J.W."/>
        </authorList>
    </citation>
    <scope>NUCLEOTIDE SEQUENCE [LARGE SCALE GENOMIC DNA]</scope>
    <source>
        <strain evidence="1 2">MMS21-TAE1-1</strain>
    </source>
</reference>
<dbReference type="Proteomes" id="UP000824166">
    <property type="component" value="Unassembled WGS sequence"/>
</dbReference>
<gene>
    <name evidence="1" type="ORF">KSW38_19985</name>
</gene>
<proteinExistence type="predicted"/>
<protein>
    <recommendedName>
        <fullName evidence="3">CopG family transcriptional regulator</fullName>
    </recommendedName>
</protein>
<evidence type="ECO:0000313" key="1">
    <source>
        <dbReference type="EMBL" id="MBU8868577.1"/>
    </source>
</evidence>
<organism evidence="1 2">
    <name type="scientific">Paenarthrobacter aromaticivorans</name>
    <dbReference type="NCBI Taxonomy" id="2849150"/>
    <lineage>
        <taxon>Bacteria</taxon>
        <taxon>Bacillati</taxon>
        <taxon>Actinomycetota</taxon>
        <taxon>Actinomycetes</taxon>
        <taxon>Micrococcales</taxon>
        <taxon>Micrococcaceae</taxon>
        <taxon>Paenarthrobacter</taxon>
    </lineage>
</organism>
<dbReference type="EMBL" id="JAHOPC010000015">
    <property type="protein sequence ID" value="MBU8868577.1"/>
    <property type="molecule type" value="Genomic_DNA"/>
</dbReference>
<keyword evidence="2" id="KW-1185">Reference proteome</keyword>
<sequence length="81" mass="8906">MTTSPVRRKRGTGIGNVQLVTTVPKTDKKLVVDLAEQLGLSQSEAMEVILKHLRTELAQDGIPVWFDRNQLPEALPIAQAS</sequence>
<evidence type="ECO:0008006" key="3">
    <source>
        <dbReference type="Google" id="ProtNLM"/>
    </source>
</evidence>